<evidence type="ECO:0000256" key="1">
    <source>
        <dbReference type="ARBA" id="ARBA00004514"/>
    </source>
</evidence>
<organism evidence="10 11">
    <name type="scientific">Bombus vosnesenskii</name>
    <dbReference type="NCBI Taxonomy" id="207650"/>
    <lineage>
        <taxon>Eukaryota</taxon>
        <taxon>Metazoa</taxon>
        <taxon>Ecdysozoa</taxon>
        <taxon>Arthropoda</taxon>
        <taxon>Hexapoda</taxon>
        <taxon>Insecta</taxon>
        <taxon>Pterygota</taxon>
        <taxon>Neoptera</taxon>
        <taxon>Endopterygota</taxon>
        <taxon>Hymenoptera</taxon>
        <taxon>Apocrita</taxon>
        <taxon>Aculeata</taxon>
        <taxon>Apoidea</taxon>
        <taxon>Anthophila</taxon>
        <taxon>Apidae</taxon>
        <taxon>Bombus</taxon>
        <taxon>Pyrobombus</taxon>
    </lineage>
</organism>
<evidence type="ECO:0000256" key="3">
    <source>
        <dbReference type="ARBA" id="ARBA00022490"/>
    </source>
</evidence>
<dbReference type="InterPro" id="IPR042529">
    <property type="entry name" value="IF_2B-like_C"/>
</dbReference>
<dbReference type="InterPro" id="IPR037171">
    <property type="entry name" value="NagB/RpiA_transferase-like"/>
</dbReference>
<evidence type="ECO:0000256" key="9">
    <source>
        <dbReference type="RuleBase" id="RU003814"/>
    </source>
</evidence>
<evidence type="ECO:0000256" key="4">
    <source>
        <dbReference type="ARBA" id="ARBA00022540"/>
    </source>
</evidence>
<evidence type="ECO:0000313" key="11">
    <source>
        <dbReference type="RefSeq" id="XP_033343933.1"/>
    </source>
</evidence>
<gene>
    <name evidence="11" type="primary">LOC117230496</name>
</gene>
<evidence type="ECO:0000256" key="7">
    <source>
        <dbReference type="ARBA" id="ARBA00044228"/>
    </source>
</evidence>
<dbReference type="Proteomes" id="UP000504631">
    <property type="component" value="Unplaced"/>
</dbReference>
<accession>A0A6J3JT43</accession>
<protein>
    <recommendedName>
        <fullName evidence="6">Translation initiation factor eIF2B subunit beta</fullName>
    </recommendedName>
    <alternativeName>
        <fullName evidence="7">eIF2B GDP-GTP exchange factor subunit beta</fullName>
    </alternativeName>
</protein>
<evidence type="ECO:0000313" key="10">
    <source>
        <dbReference type="Proteomes" id="UP000504631"/>
    </source>
</evidence>
<evidence type="ECO:0000256" key="8">
    <source>
        <dbReference type="ARBA" id="ARBA00046432"/>
    </source>
</evidence>
<dbReference type="InterPro" id="IPR051855">
    <property type="entry name" value="eIF2B_beta_subunit"/>
</dbReference>
<dbReference type="AlphaFoldDB" id="A0A6J3JT43"/>
<dbReference type="GO" id="GO:0005085">
    <property type="term" value="F:guanyl-nucleotide exchange factor activity"/>
    <property type="evidence" value="ECO:0007669"/>
    <property type="project" value="TreeGrafter"/>
</dbReference>
<dbReference type="Gene3D" id="3.40.50.10470">
    <property type="entry name" value="Translation initiation factor eif-2b, domain 2"/>
    <property type="match status" value="1"/>
</dbReference>
<dbReference type="GO" id="GO:0005829">
    <property type="term" value="C:cytosol"/>
    <property type="evidence" value="ECO:0007669"/>
    <property type="project" value="UniProtKB-SubCell"/>
</dbReference>
<proteinExistence type="inferred from homology"/>
<dbReference type="GO" id="GO:0003743">
    <property type="term" value="F:translation initiation factor activity"/>
    <property type="evidence" value="ECO:0007669"/>
    <property type="project" value="UniProtKB-KW"/>
</dbReference>
<name>A0A6J3JT43_9HYME</name>
<dbReference type="CTD" id="31256"/>
<dbReference type="PANTHER" id="PTHR45859">
    <property type="entry name" value="TRANSLATION INITIATION FACTOR EIF-2B SUBUNIT BETA"/>
    <property type="match status" value="1"/>
</dbReference>
<dbReference type="FunFam" id="3.40.50.10470:FF:000009">
    <property type="entry name" value="Translation initiation factor eIF2B subunit"/>
    <property type="match status" value="1"/>
</dbReference>
<dbReference type="GeneID" id="117230496"/>
<dbReference type="KEGG" id="bvk:117230496"/>
<evidence type="ECO:0000256" key="5">
    <source>
        <dbReference type="ARBA" id="ARBA00022917"/>
    </source>
</evidence>
<comment type="subunit">
    <text evidence="8">Component of the translation initiation factor 2B (eIF2B) complex which is a heterodecamer of two sets of five different subunits: alpha, beta, gamma, delta and epsilon. Subunits alpha, beta and delta comprise a regulatory subcomplex and subunits epsilon and gamma comprise a catalytic subcomplex. Within the complex, the hexameric regulatory complex resides at the center, with the two heterodimeric catalytic subcomplexes bound on opposite sides.</text>
</comment>
<comment type="subcellular location">
    <subcellularLocation>
        <location evidence="1">Cytoplasm</location>
        <location evidence="1">Cytosol</location>
    </subcellularLocation>
</comment>
<dbReference type="RefSeq" id="XP_033343933.1">
    <property type="nucleotide sequence ID" value="XM_033488042.1"/>
</dbReference>
<dbReference type="PANTHER" id="PTHR45859:SF1">
    <property type="entry name" value="TRANSLATION INITIATION FACTOR EIF-2B SUBUNIT BETA"/>
    <property type="match status" value="1"/>
</dbReference>
<keyword evidence="5" id="KW-0648">Protein biosynthesis</keyword>
<keyword evidence="4 11" id="KW-0396">Initiation factor</keyword>
<keyword evidence="10" id="KW-1185">Reference proteome</keyword>
<dbReference type="InterPro" id="IPR000649">
    <property type="entry name" value="IF-2B-related"/>
</dbReference>
<dbReference type="GO" id="GO:0005851">
    <property type="term" value="C:eukaryotic translation initiation factor 2B complex"/>
    <property type="evidence" value="ECO:0007669"/>
    <property type="project" value="TreeGrafter"/>
</dbReference>
<dbReference type="SUPFAM" id="SSF100950">
    <property type="entry name" value="NagB/RpiA/CoA transferase-like"/>
    <property type="match status" value="1"/>
</dbReference>
<keyword evidence="3" id="KW-0963">Cytoplasm</keyword>
<evidence type="ECO:0000256" key="2">
    <source>
        <dbReference type="ARBA" id="ARBA00007251"/>
    </source>
</evidence>
<dbReference type="Pfam" id="PF01008">
    <property type="entry name" value="IF-2B"/>
    <property type="match status" value="1"/>
</dbReference>
<evidence type="ECO:0000256" key="6">
    <source>
        <dbReference type="ARBA" id="ARBA00044122"/>
    </source>
</evidence>
<comment type="similarity">
    <text evidence="2 9">Belongs to the eIF-2B alpha/beta/delta subunits family.</text>
</comment>
<reference evidence="11" key="1">
    <citation type="submission" date="2025-08" db="UniProtKB">
        <authorList>
            <consortium name="RefSeq"/>
        </authorList>
    </citation>
    <scope>IDENTIFICATION</scope>
    <source>
        <tissue evidence="11">Muscle</tissue>
    </source>
</reference>
<sequence length="353" mass="39149">MINTEDGDINEGVLNLINDIHYGDVNGTHNIVVATISVLKDIINNAEWTTAENLINIITKNGKYLVKAIPLEFSIGNMVRRILQIIREEYISELKNNSDEIDTQESLHKILTAEGDQEVDFNISIPSLKSAIIEHINEFEVELETCAENITQQAPEHIHSNEIIMTIGKSTLVEEFFNRAAKTRAFEVIVAEGGPPLSGHEMAVNLSKAKIKTTLISDVAIFAMMSRVNKVIIGTHSVMANGGLRAISGSHTVAQAAKHYSVPVMVLLPLYKLSPLYLYSHEQDGFNKHDSPLQGVIDGANASLLERIHVYNPVFDYVPPELVTLFISNSGGNAPSYVYRLLSELYHPDDYEL</sequence>